<evidence type="ECO:0000313" key="3">
    <source>
        <dbReference type="Proteomes" id="UP000615760"/>
    </source>
</evidence>
<evidence type="ECO:0000256" key="1">
    <source>
        <dbReference type="SAM" id="SignalP"/>
    </source>
</evidence>
<feature type="chain" id="PRO_5045316440" evidence="1">
    <location>
        <begin position="19"/>
        <end position="152"/>
    </location>
</feature>
<dbReference type="EMBL" id="BMJE01000003">
    <property type="protein sequence ID" value="GGB73482.1"/>
    <property type="molecule type" value="Genomic_DNA"/>
</dbReference>
<organism evidence="2 3">
    <name type="scientific">Flavobacterium suaedae</name>
    <dbReference type="NCBI Taxonomy" id="1767027"/>
    <lineage>
        <taxon>Bacteria</taxon>
        <taxon>Pseudomonadati</taxon>
        <taxon>Bacteroidota</taxon>
        <taxon>Flavobacteriia</taxon>
        <taxon>Flavobacteriales</taxon>
        <taxon>Flavobacteriaceae</taxon>
        <taxon>Flavobacterium</taxon>
    </lineage>
</organism>
<feature type="signal peptide" evidence="1">
    <location>
        <begin position="1"/>
        <end position="18"/>
    </location>
</feature>
<keyword evidence="1" id="KW-0732">Signal</keyword>
<dbReference type="RefSeq" id="WP_188620330.1">
    <property type="nucleotide sequence ID" value="NZ_BMJE01000003.1"/>
</dbReference>
<comment type="caution">
    <text evidence="2">The sequence shown here is derived from an EMBL/GenBank/DDBJ whole genome shotgun (WGS) entry which is preliminary data.</text>
</comment>
<proteinExistence type="predicted"/>
<sequence length="152" mass="18116">MRHYLLFILFFSFTNLGAQSVSNDSILPPVKKDLSEEELQMAVDSYLQMTKSETYKQFKKNLRENSIKLKGLDYPPDLKTSDKESIEKWLINNIEKTKYSSVKEGVEMIHKSYLLMQKLYKENTEVYTFMRRATKEQLREIIAPERNTFYDY</sequence>
<keyword evidence="3" id="KW-1185">Reference proteome</keyword>
<gene>
    <name evidence="2" type="ORF">GCM10007424_11740</name>
</gene>
<accession>A0ABQ1JNG0</accession>
<dbReference type="Proteomes" id="UP000615760">
    <property type="component" value="Unassembled WGS sequence"/>
</dbReference>
<name>A0ABQ1JNG0_9FLAO</name>
<reference evidence="3" key="1">
    <citation type="journal article" date="2019" name="Int. J. Syst. Evol. Microbiol.">
        <title>The Global Catalogue of Microorganisms (GCM) 10K type strain sequencing project: providing services to taxonomists for standard genome sequencing and annotation.</title>
        <authorList>
            <consortium name="The Broad Institute Genomics Platform"/>
            <consortium name="The Broad Institute Genome Sequencing Center for Infectious Disease"/>
            <person name="Wu L."/>
            <person name="Ma J."/>
        </authorList>
    </citation>
    <scope>NUCLEOTIDE SEQUENCE [LARGE SCALE GENOMIC DNA]</scope>
    <source>
        <strain evidence="3">CGMCC 1.15461</strain>
    </source>
</reference>
<evidence type="ECO:0000313" key="2">
    <source>
        <dbReference type="EMBL" id="GGB73482.1"/>
    </source>
</evidence>
<protein>
    <submittedName>
        <fullName evidence="2">Uncharacterized protein</fullName>
    </submittedName>
</protein>